<dbReference type="RefSeq" id="WP_158514092.1">
    <property type="nucleotide sequence ID" value="NZ_JADBFD010000006.1"/>
</dbReference>
<organism evidence="1 2">
    <name type="scientific">Geobacter anodireducens</name>
    <dbReference type="NCBI Taxonomy" id="1340425"/>
    <lineage>
        <taxon>Bacteria</taxon>
        <taxon>Pseudomonadati</taxon>
        <taxon>Thermodesulfobacteriota</taxon>
        <taxon>Desulfuromonadia</taxon>
        <taxon>Geobacterales</taxon>
        <taxon>Geobacteraceae</taxon>
        <taxon>Geobacter</taxon>
    </lineage>
</organism>
<gene>
    <name evidence="1" type="ORF">IIE05_05235</name>
</gene>
<comment type="caution">
    <text evidence="1">The sequence shown here is derived from an EMBL/GenBank/DDBJ whole genome shotgun (WGS) entry which is preliminary data.</text>
</comment>
<evidence type="ECO:0000313" key="2">
    <source>
        <dbReference type="Proteomes" id="UP000618926"/>
    </source>
</evidence>
<name>A0ABR9NSY1_9BACT</name>
<sequence>MTDIEKEFCERLTDLLLDCGLGIAGEPHIYELQSGPDSDYGRVATIDDEGRLLFV</sequence>
<protein>
    <submittedName>
        <fullName evidence="1">Uncharacterized protein</fullName>
    </submittedName>
</protein>
<reference evidence="1 2" key="1">
    <citation type="submission" date="2020-10" db="EMBL/GenBank/DDBJ databases">
        <title>Investigation of anaerobic biodegradation of phenanthrene by a sulfate-dependent Geobacter anodireducens strain PheS2.</title>
        <authorList>
            <person name="Zhang Z."/>
        </authorList>
    </citation>
    <scope>NUCLEOTIDE SEQUENCE [LARGE SCALE GENOMIC DNA]</scope>
    <source>
        <strain evidence="1 2">PheS2</strain>
    </source>
</reference>
<dbReference type="EMBL" id="JADBFD010000006">
    <property type="protein sequence ID" value="MBE2887368.1"/>
    <property type="molecule type" value="Genomic_DNA"/>
</dbReference>
<evidence type="ECO:0000313" key="1">
    <source>
        <dbReference type="EMBL" id="MBE2887368.1"/>
    </source>
</evidence>
<keyword evidence="2" id="KW-1185">Reference proteome</keyword>
<dbReference type="Proteomes" id="UP000618926">
    <property type="component" value="Unassembled WGS sequence"/>
</dbReference>
<proteinExistence type="predicted"/>
<accession>A0ABR9NSY1</accession>